<protein>
    <submittedName>
        <fullName evidence="1">Excisionase</fullName>
    </submittedName>
</protein>
<dbReference type="RefSeq" id="WP_074147327.1">
    <property type="nucleotide sequence ID" value="NZ_FJXR01000024.1"/>
</dbReference>
<gene>
    <name evidence="1" type="ORF">SAMEA2273318_03686</name>
</gene>
<dbReference type="InterPro" id="IPR009634">
    <property type="entry name" value="Put_exci"/>
</dbReference>
<dbReference type="InterPro" id="IPR038146">
    <property type="entry name" value="933W_put_Xis_sf"/>
</dbReference>
<evidence type="ECO:0000313" key="1">
    <source>
        <dbReference type="EMBL" id="CZV97992.1"/>
    </source>
</evidence>
<name>A0A157BPH9_ENTCL</name>
<dbReference type="Gene3D" id="1.10.1660.60">
    <property type="entry name" value="Putative excisionased domain DUF1233"/>
    <property type="match status" value="1"/>
</dbReference>
<reference evidence="1 2" key="1">
    <citation type="submission" date="2016-03" db="EMBL/GenBank/DDBJ databases">
        <authorList>
            <consortium name="Pathogen Informatics"/>
        </authorList>
    </citation>
    <scope>NUCLEOTIDE SEQUENCE [LARGE SCALE GENOMIC DNA]</scope>
    <source>
        <strain evidence="2">e1252</strain>
    </source>
</reference>
<dbReference type="Proteomes" id="UP000076008">
    <property type="component" value="Unassembled WGS sequence"/>
</dbReference>
<dbReference type="Pfam" id="PF06806">
    <property type="entry name" value="DUF1233"/>
    <property type="match status" value="1"/>
</dbReference>
<dbReference type="AlphaFoldDB" id="A0A157BPH9"/>
<organism evidence="1 2">
    <name type="scientific">Enterobacter cloacae</name>
    <dbReference type="NCBI Taxonomy" id="550"/>
    <lineage>
        <taxon>Bacteria</taxon>
        <taxon>Pseudomonadati</taxon>
        <taxon>Pseudomonadota</taxon>
        <taxon>Gammaproteobacteria</taxon>
        <taxon>Enterobacterales</taxon>
        <taxon>Enterobacteriaceae</taxon>
        <taxon>Enterobacter</taxon>
        <taxon>Enterobacter cloacae complex</taxon>
    </lineage>
</organism>
<accession>A0A157BPH9</accession>
<proteinExistence type="predicted"/>
<evidence type="ECO:0000313" key="2">
    <source>
        <dbReference type="Proteomes" id="UP000076008"/>
    </source>
</evidence>
<dbReference type="EMBL" id="FJXR01000024">
    <property type="protein sequence ID" value="CZV97992.1"/>
    <property type="molecule type" value="Genomic_DNA"/>
</dbReference>
<sequence>MSQVIFNEEWVVGARLTEKTGLTKRQIEKYRQGCWVEGVHFKRVSPSGEKTLRGTTWYNYPRINQLIRDA</sequence>